<reference evidence="5" key="2">
    <citation type="submission" date="2025-09" db="UniProtKB">
        <authorList>
            <consortium name="Ensembl"/>
        </authorList>
    </citation>
    <scope>IDENTIFICATION</scope>
</reference>
<keyword evidence="6" id="KW-1185">Reference proteome</keyword>
<keyword evidence="1" id="KW-0433">Leucine-rich repeat</keyword>
<dbReference type="GeneTree" id="ENSGT00940000157975"/>
<dbReference type="Ensembl" id="ENSGMOT00000015106.2">
    <property type="protein sequence ID" value="ENSGMOP00000014728.2"/>
    <property type="gene ID" value="ENSGMOG00000013775.2"/>
</dbReference>
<keyword evidence="4" id="KW-0472">Membrane</keyword>
<dbReference type="InterPro" id="IPR050541">
    <property type="entry name" value="LRR_TM_domain-containing"/>
</dbReference>
<proteinExistence type="predicted"/>
<evidence type="ECO:0000313" key="6">
    <source>
        <dbReference type="Proteomes" id="UP000694546"/>
    </source>
</evidence>
<evidence type="ECO:0000256" key="1">
    <source>
        <dbReference type="ARBA" id="ARBA00022614"/>
    </source>
</evidence>
<dbReference type="GO" id="GO:0005886">
    <property type="term" value="C:plasma membrane"/>
    <property type="evidence" value="ECO:0007669"/>
    <property type="project" value="TreeGrafter"/>
</dbReference>
<sequence>MHITCCAHLKMVVDLGGSFCPLLHREDVKMPVRTLPSSFLMLLAIWGVLVPSLSHPQPNPCRMIQRMALCNNGRLSYVPVGPPCNTEELQLNHNHIQTLLNSSLLHYSSLHTLSLAGNYLEKMEANAFGGLHPLQILNLAENELHVGYQDTSHALLQLPQLRVLDLSQNGLEDDMVFHLLQNLTSLQYLNLSRNLMQRLDESSFEGLHHLRELDLHSNMLFEIDGAFSGNPKLQRLNLAFNYLPCLVEFHMTQLVVLNASHNFIEWFVAEQGLKETFHLETLDLTDNKLLFFPFLPSRSRLRNLYLSQNTVRFYGGLVDDATGENLTTSIQFYNLNGNASNVTAQLWDDSLHGDVSSVEILDLRNNQVEHLPQGFISQMQSLTRLQMQTNCLKTLNLTSEGFSGSLYELDVSNNRLSEVMAEKGTLAALGNLTYLNMSLNSLRRLPSGLFSSVESLRSVDLSYNSMGICPSETRGKDEGSPSDCVVWRNMASLRQLYLRGCGIQGMPPSLFAGMRLTHLDLSDNPGLRVETGALRALTGTLQHMGLGKTDMKSVDFSPFHSLRYLNISRNSLTQLPMSLLNLDLRMLDASENNLSTISPGDAALLAPKLRTVFLAGNPFNCCQMEWYRMFETTFTVNMVDKTEILCQDEAKITYRAGVLTILCGDSSRESVFWYLLLVLSGFLLFVGIPTVCLLTFRPLLLQKTVKKKSLKPTSY</sequence>
<dbReference type="OMA" id="DWAMVTC"/>
<keyword evidence="3" id="KW-0677">Repeat</keyword>
<evidence type="ECO:0000313" key="5">
    <source>
        <dbReference type="Ensembl" id="ENSGMOP00000014728.2"/>
    </source>
</evidence>
<feature type="transmembrane region" description="Helical" evidence="4">
    <location>
        <begin position="671"/>
        <end position="696"/>
    </location>
</feature>
<dbReference type="SUPFAM" id="SSF52058">
    <property type="entry name" value="L domain-like"/>
    <property type="match status" value="2"/>
</dbReference>
<dbReference type="SMART" id="SM00364">
    <property type="entry name" value="LRR_BAC"/>
    <property type="match status" value="5"/>
</dbReference>
<reference evidence="5" key="1">
    <citation type="submission" date="2025-08" db="UniProtKB">
        <authorList>
            <consortium name="Ensembl"/>
        </authorList>
    </citation>
    <scope>IDENTIFICATION</scope>
</reference>
<dbReference type="Proteomes" id="UP000694546">
    <property type="component" value="Chromosome 23"/>
</dbReference>
<evidence type="ECO:0000256" key="3">
    <source>
        <dbReference type="ARBA" id="ARBA00022737"/>
    </source>
</evidence>
<dbReference type="PANTHER" id="PTHR24369">
    <property type="entry name" value="ANTIGEN BSP, PUTATIVE-RELATED"/>
    <property type="match status" value="1"/>
</dbReference>
<keyword evidence="2" id="KW-0732">Signal</keyword>
<keyword evidence="4" id="KW-0812">Transmembrane</keyword>
<keyword evidence="4" id="KW-1133">Transmembrane helix</keyword>
<protein>
    <recommendedName>
        <fullName evidence="7">Negative regulator of reactive oxygen species</fullName>
    </recommendedName>
</protein>
<dbReference type="InterPro" id="IPR032675">
    <property type="entry name" value="LRR_dom_sf"/>
</dbReference>
<dbReference type="SMART" id="SM00369">
    <property type="entry name" value="LRR_TYP"/>
    <property type="match status" value="9"/>
</dbReference>
<dbReference type="AlphaFoldDB" id="A0A8C4ZIU5"/>
<dbReference type="InterPro" id="IPR003591">
    <property type="entry name" value="Leu-rich_rpt_typical-subtyp"/>
</dbReference>
<evidence type="ECO:0000256" key="4">
    <source>
        <dbReference type="SAM" id="Phobius"/>
    </source>
</evidence>
<accession>A0A8C4ZIU5</accession>
<organism evidence="5 6">
    <name type="scientific">Gadus morhua</name>
    <name type="common">Atlantic cod</name>
    <dbReference type="NCBI Taxonomy" id="8049"/>
    <lineage>
        <taxon>Eukaryota</taxon>
        <taxon>Metazoa</taxon>
        <taxon>Chordata</taxon>
        <taxon>Craniata</taxon>
        <taxon>Vertebrata</taxon>
        <taxon>Euteleostomi</taxon>
        <taxon>Actinopterygii</taxon>
        <taxon>Neopterygii</taxon>
        <taxon>Teleostei</taxon>
        <taxon>Neoteleostei</taxon>
        <taxon>Acanthomorphata</taxon>
        <taxon>Zeiogadaria</taxon>
        <taxon>Gadariae</taxon>
        <taxon>Gadiformes</taxon>
        <taxon>Gadoidei</taxon>
        <taxon>Gadidae</taxon>
        <taxon>Gadus</taxon>
    </lineage>
</organism>
<evidence type="ECO:0000256" key="2">
    <source>
        <dbReference type="ARBA" id="ARBA00022729"/>
    </source>
</evidence>
<dbReference type="Pfam" id="PF13855">
    <property type="entry name" value="LRR_8"/>
    <property type="match status" value="3"/>
</dbReference>
<evidence type="ECO:0008006" key="7">
    <source>
        <dbReference type="Google" id="ProtNLM"/>
    </source>
</evidence>
<dbReference type="PROSITE" id="PS51450">
    <property type="entry name" value="LRR"/>
    <property type="match status" value="1"/>
</dbReference>
<dbReference type="Gene3D" id="3.80.10.10">
    <property type="entry name" value="Ribonuclease Inhibitor"/>
    <property type="match status" value="4"/>
</dbReference>
<dbReference type="PANTHER" id="PTHR24369:SF210">
    <property type="entry name" value="CHAOPTIN-RELATED"/>
    <property type="match status" value="1"/>
</dbReference>
<name>A0A8C4ZIU5_GADMO</name>
<dbReference type="InterPro" id="IPR001611">
    <property type="entry name" value="Leu-rich_rpt"/>
</dbReference>
<dbReference type="Pfam" id="PF00560">
    <property type="entry name" value="LRR_1"/>
    <property type="match status" value="2"/>
</dbReference>